<accession>A0A9X2L1L3</accession>
<dbReference type="RefSeq" id="WP_255132716.1">
    <property type="nucleotide sequence ID" value="NZ_JANDBC010000001.1"/>
</dbReference>
<reference evidence="1" key="1">
    <citation type="submission" date="2022-06" db="EMBL/GenBank/DDBJ databases">
        <title>Gracilimonas sp. CAU 1638 isolated from sea sediment.</title>
        <authorList>
            <person name="Kim W."/>
        </authorList>
    </citation>
    <scope>NUCLEOTIDE SEQUENCE</scope>
    <source>
        <strain evidence="1">CAU 1638</strain>
    </source>
</reference>
<dbReference type="AlphaFoldDB" id="A0A9X2L1L3"/>
<evidence type="ECO:0000313" key="1">
    <source>
        <dbReference type="EMBL" id="MCP9290544.1"/>
    </source>
</evidence>
<dbReference type="Proteomes" id="UP001139125">
    <property type="component" value="Unassembled WGS sequence"/>
</dbReference>
<comment type="caution">
    <text evidence="1">The sequence shown here is derived from an EMBL/GenBank/DDBJ whole genome shotgun (WGS) entry which is preliminary data.</text>
</comment>
<sequence>MKKNRKELEKPIDPEELILTEEEISDLSDLQKERRYGAVLPDDHILLLQKHRNAKRILYYLANLHGSKMHLPKSSNTGKGKVSKFIKSFFPQ</sequence>
<name>A0A9X2L1L3_9BACT</name>
<organism evidence="1 2">
    <name type="scientific">Gracilimonas sediminicola</name>
    <dbReference type="NCBI Taxonomy" id="2952158"/>
    <lineage>
        <taxon>Bacteria</taxon>
        <taxon>Pseudomonadati</taxon>
        <taxon>Balneolota</taxon>
        <taxon>Balneolia</taxon>
        <taxon>Balneolales</taxon>
        <taxon>Balneolaceae</taxon>
        <taxon>Gracilimonas</taxon>
    </lineage>
</organism>
<gene>
    <name evidence="1" type="ORF">NM125_02980</name>
</gene>
<protein>
    <submittedName>
        <fullName evidence="1">Uncharacterized protein</fullName>
    </submittedName>
</protein>
<proteinExistence type="predicted"/>
<keyword evidence="2" id="KW-1185">Reference proteome</keyword>
<dbReference type="EMBL" id="JANDBC010000001">
    <property type="protein sequence ID" value="MCP9290544.1"/>
    <property type="molecule type" value="Genomic_DNA"/>
</dbReference>
<evidence type="ECO:0000313" key="2">
    <source>
        <dbReference type="Proteomes" id="UP001139125"/>
    </source>
</evidence>